<dbReference type="Pfam" id="PF09799">
    <property type="entry name" value="Transmemb_17"/>
    <property type="match status" value="1"/>
</dbReference>
<name>A0A0M3HYN9_ASCLU</name>
<dbReference type="InterPro" id="IPR019184">
    <property type="entry name" value="Uncharacterised_TM-17"/>
</dbReference>
<dbReference type="PANTHER" id="PTHR13531:SF6">
    <property type="entry name" value="TMEM (HUMAN TRANSMEMBRANE PROTEIN) HOMOLOG"/>
    <property type="match status" value="1"/>
</dbReference>
<dbReference type="Proteomes" id="UP000036681">
    <property type="component" value="Unplaced"/>
</dbReference>
<evidence type="ECO:0000313" key="7">
    <source>
        <dbReference type="Proteomes" id="UP000036681"/>
    </source>
</evidence>
<sequence length="200" mass="22803">MEEKVATMRAFSGSRTDTSTSKNSDRSYYIRIDYHEKLVMHITVMEEKVATMRAFSGSRAETLSSLPLQIALHYNVCFAPFWALSHIASLLTKYMYLSVTYKVILVAVHIVTILIEIVRLYLGCYGNLGEKIPALSGFWITTVILQLPILIFLSVNEDVIPLPLERSVYIIHAAFLLVEVSTNNHFIVIQIEKTEKVHFF</sequence>
<feature type="transmembrane region" description="Helical" evidence="6">
    <location>
        <begin position="103"/>
        <end position="122"/>
    </location>
</feature>
<evidence type="ECO:0000256" key="6">
    <source>
        <dbReference type="SAM" id="Phobius"/>
    </source>
</evidence>
<evidence type="ECO:0000256" key="2">
    <source>
        <dbReference type="ARBA" id="ARBA00022692"/>
    </source>
</evidence>
<keyword evidence="7" id="KW-1185">Reference proteome</keyword>
<dbReference type="GO" id="GO:1905515">
    <property type="term" value="P:non-motile cilium assembly"/>
    <property type="evidence" value="ECO:0007669"/>
    <property type="project" value="TreeGrafter"/>
</dbReference>
<feature type="transmembrane region" description="Helical" evidence="6">
    <location>
        <begin position="134"/>
        <end position="155"/>
    </location>
</feature>
<accession>A0A0M3HYN9</accession>
<feature type="region of interest" description="Disordered" evidence="5">
    <location>
        <begin position="1"/>
        <end position="23"/>
    </location>
</feature>
<protein>
    <submittedName>
        <fullName evidence="8">Transmembrane protein 17B</fullName>
    </submittedName>
</protein>
<dbReference type="GO" id="GO:0035869">
    <property type="term" value="C:ciliary transition zone"/>
    <property type="evidence" value="ECO:0007669"/>
    <property type="project" value="TreeGrafter"/>
</dbReference>
<dbReference type="PANTHER" id="PTHR13531">
    <property type="entry name" value="GEO07735P1-RELATED-RELATED"/>
    <property type="match status" value="1"/>
</dbReference>
<evidence type="ECO:0000256" key="1">
    <source>
        <dbReference type="ARBA" id="ARBA00004141"/>
    </source>
</evidence>
<dbReference type="GO" id="GO:0016020">
    <property type="term" value="C:membrane"/>
    <property type="evidence" value="ECO:0007669"/>
    <property type="project" value="UniProtKB-SubCell"/>
</dbReference>
<evidence type="ECO:0000256" key="5">
    <source>
        <dbReference type="SAM" id="MobiDB-lite"/>
    </source>
</evidence>
<keyword evidence="2 6" id="KW-0812">Transmembrane</keyword>
<evidence type="ECO:0000256" key="4">
    <source>
        <dbReference type="ARBA" id="ARBA00023136"/>
    </source>
</evidence>
<evidence type="ECO:0000313" key="8">
    <source>
        <dbReference type="WBParaSite" id="ALUE_0000866901-mRNA-1"/>
    </source>
</evidence>
<comment type="subcellular location">
    <subcellularLocation>
        <location evidence="1">Membrane</location>
        <topology evidence="1">Multi-pass membrane protein</topology>
    </subcellularLocation>
</comment>
<dbReference type="AlphaFoldDB" id="A0A0M3HYN9"/>
<evidence type="ECO:0000256" key="3">
    <source>
        <dbReference type="ARBA" id="ARBA00022989"/>
    </source>
</evidence>
<feature type="transmembrane region" description="Helical" evidence="6">
    <location>
        <begin position="167"/>
        <end position="189"/>
    </location>
</feature>
<dbReference type="WBParaSite" id="ALUE_0000866901-mRNA-1">
    <property type="protein sequence ID" value="ALUE_0000866901-mRNA-1"/>
    <property type="gene ID" value="ALUE_0000866901"/>
</dbReference>
<keyword evidence="3 6" id="KW-1133">Transmembrane helix</keyword>
<organism evidence="7 8">
    <name type="scientific">Ascaris lumbricoides</name>
    <name type="common">Giant roundworm</name>
    <dbReference type="NCBI Taxonomy" id="6252"/>
    <lineage>
        <taxon>Eukaryota</taxon>
        <taxon>Metazoa</taxon>
        <taxon>Ecdysozoa</taxon>
        <taxon>Nematoda</taxon>
        <taxon>Chromadorea</taxon>
        <taxon>Rhabditida</taxon>
        <taxon>Spirurina</taxon>
        <taxon>Ascaridomorpha</taxon>
        <taxon>Ascaridoidea</taxon>
        <taxon>Ascarididae</taxon>
        <taxon>Ascaris</taxon>
    </lineage>
</organism>
<feature type="compositionally biased region" description="Polar residues" evidence="5">
    <location>
        <begin position="13"/>
        <end position="22"/>
    </location>
</feature>
<keyword evidence="4 6" id="KW-0472">Membrane</keyword>
<reference evidence="8" key="1">
    <citation type="submission" date="2017-02" db="UniProtKB">
        <authorList>
            <consortium name="WormBaseParasite"/>
        </authorList>
    </citation>
    <scope>IDENTIFICATION</scope>
</reference>
<proteinExistence type="predicted"/>